<dbReference type="InParanoid" id="F0S2Y1"/>
<evidence type="ECO:0000256" key="6">
    <source>
        <dbReference type="ARBA" id="ARBA00037589"/>
    </source>
</evidence>
<dbReference type="CDD" id="cd06578">
    <property type="entry name" value="HemD"/>
    <property type="match status" value="1"/>
</dbReference>
<dbReference type="GO" id="GO:0004852">
    <property type="term" value="F:uroporphyrinogen-III synthase activity"/>
    <property type="evidence" value="ECO:0007669"/>
    <property type="project" value="UniProtKB-UniRule"/>
</dbReference>
<dbReference type="HOGENOM" id="CLU_011276_9_5_0"/>
<dbReference type="KEGG" id="dte:Dester_0552"/>
<comment type="pathway">
    <text evidence="1 9">Porphyrin-containing compound metabolism; protoporphyrin-IX biosynthesis; coproporphyrinogen-III from 5-aminolevulinate: step 3/4.</text>
</comment>
<dbReference type="STRING" id="868864.Dester_0552"/>
<evidence type="ECO:0000259" key="10">
    <source>
        <dbReference type="Pfam" id="PF02602"/>
    </source>
</evidence>
<proteinExistence type="inferred from homology"/>
<evidence type="ECO:0000313" key="11">
    <source>
        <dbReference type="EMBL" id="ADY73203.1"/>
    </source>
</evidence>
<evidence type="ECO:0000256" key="1">
    <source>
        <dbReference type="ARBA" id="ARBA00004772"/>
    </source>
</evidence>
<dbReference type="PANTHER" id="PTHR38042:SF1">
    <property type="entry name" value="UROPORPHYRINOGEN-III SYNTHASE, CHLOROPLASTIC"/>
    <property type="match status" value="1"/>
</dbReference>
<dbReference type="Proteomes" id="UP000007102">
    <property type="component" value="Chromosome"/>
</dbReference>
<evidence type="ECO:0000256" key="3">
    <source>
        <dbReference type="ARBA" id="ARBA00013109"/>
    </source>
</evidence>
<comment type="function">
    <text evidence="6 9">Catalyzes cyclization of the linear tetrapyrrole, hydroxymethylbilane, to the macrocyclic uroporphyrinogen III.</text>
</comment>
<evidence type="ECO:0000256" key="4">
    <source>
        <dbReference type="ARBA" id="ARBA00023239"/>
    </source>
</evidence>
<name>F0S2Y1_DESTD</name>
<keyword evidence="12" id="KW-1185">Reference proteome</keyword>
<dbReference type="Pfam" id="PF02602">
    <property type="entry name" value="HEM4"/>
    <property type="match status" value="1"/>
</dbReference>
<dbReference type="InterPro" id="IPR039793">
    <property type="entry name" value="UROS/Hem4"/>
</dbReference>
<evidence type="ECO:0000256" key="2">
    <source>
        <dbReference type="ARBA" id="ARBA00008133"/>
    </source>
</evidence>
<evidence type="ECO:0000256" key="8">
    <source>
        <dbReference type="ARBA" id="ARBA00048617"/>
    </source>
</evidence>
<evidence type="ECO:0000313" key="12">
    <source>
        <dbReference type="Proteomes" id="UP000007102"/>
    </source>
</evidence>
<sequence length="246" mass="27405">MSVRVFFSANLKENQKEILKKTGFEPVSIPLIKTVPFEFSAEEVLKFSPNFTVISSKNGVKHFFSKISPEKIRSSKFIAVGSSTAEKLKEIGIESLVPENFSGEGLVELLKTINLTGKRFLIVRPKVARKVVSEFLREKGAEVKEVVVYETIVNEDIKEDLIAEIEKGFEILAFTSPSNFKSFLKLTGEKGKVILNEGKIIPIGHVTQKAIEKLGFKTWKLPSNYTIDGILNLILQGGSDANREIS</sequence>
<dbReference type="SUPFAM" id="SSF69618">
    <property type="entry name" value="HemD-like"/>
    <property type="match status" value="1"/>
</dbReference>
<comment type="catalytic activity">
    <reaction evidence="8 9">
        <text>hydroxymethylbilane = uroporphyrinogen III + H2O</text>
        <dbReference type="Rhea" id="RHEA:18965"/>
        <dbReference type="ChEBI" id="CHEBI:15377"/>
        <dbReference type="ChEBI" id="CHEBI:57308"/>
        <dbReference type="ChEBI" id="CHEBI:57845"/>
        <dbReference type="EC" id="4.2.1.75"/>
    </reaction>
</comment>
<dbReference type="UniPathway" id="UPA00251">
    <property type="reaction ID" value="UER00320"/>
</dbReference>
<dbReference type="Gene3D" id="3.40.50.10090">
    <property type="match status" value="2"/>
</dbReference>
<reference evidence="11 12" key="1">
    <citation type="journal article" date="2011" name="Stand. Genomic Sci.">
        <title>Complete genome sequence of the thermophilic sulfur-reducer Desulfurobacterium thermolithotrophum type strain (BSA(T)) from a deep-sea hydrothermal vent.</title>
        <authorList>
            <person name="Goker M."/>
            <person name="Daligault H."/>
            <person name="Mwirichia R."/>
            <person name="Lapidus A."/>
            <person name="Lucas S."/>
            <person name="Deshpande S."/>
            <person name="Pagani I."/>
            <person name="Tapia R."/>
            <person name="Cheng J.F."/>
            <person name="Goodwin L."/>
            <person name="Pitluck S."/>
            <person name="Liolios K."/>
            <person name="Ivanova N."/>
            <person name="Mavromatis K."/>
            <person name="Mikhailova N."/>
            <person name="Pati A."/>
            <person name="Chen A."/>
            <person name="Palaniappan K."/>
            <person name="Han C."/>
            <person name="Land M."/>
            <person name="Hauser L."/>
            <person name="Pan C."/>
            <person name="Brambilla E.M."/>
            <person name="Rohde M."/>
            <person name="Spring S."/>
            <person name="Sikorski J."/>
            <person name="Wirth R."/>
            <person name="Detter J.C."/>
            <person name="Woyke T."/>
            <person name="Bristow J."/>
            <person name="Eisen J.A."/>
            <person name="Markowitz V."/>
            <person name="Hugenholtz P."/>
            <person name="Kyrpides N.C."/>
            <person name="Klenk H.P."/>
        </authorList>
    </citation>
    <scope>NUCLEOTIDE SEQUENCE [LARGE SCALE GENOMIC DNA]</scope>
    <source>
        <strain evidence="12">DSM 11699 / BSA</strain>
    </source>
</reference>
<keyword evidence="4 9" id="KW-0456">Lyase</keyword>
<dbReference type="OrthoDB" id="9815856at2"/>
<protein>
    <recommendedName>
        <fullName evidence="7 9">Uroporphyrinogen-III synthase</fullName>
        <ecNumber evidence="3 9">4.2.1.75</ecNumber>
    </recommendedName>
</protein>
<dbReference type="EMBL" id="CP002543">
    <property type="protein sequence ID" value="ADY73203.1"/>
    <property type="molecule type" value="Genomic_DNA"/>
</dbReference>
<evidence type="ECO:0000256" key="7">
    <source>
        <dbReference type="ARBA" id="ARBA00040167"/>
    </source>
</evidence>
<dbReference type="GO" id="GO:0006782">
    <property type="term" value="P:protoporphyrinogen IX biosynthetic process"/>
    <property type="evidence" value="ECO:0007669"/>
    <property type="project" value="UniProtKB-UniRule"/>
</dbReference>
<feature type="domain" description="Tetrapyrrole biosynthesis uroporphyrinogen III synthase" evidence="10">
    <location>
        <begin position="16"/>
        <end position="231"/>
    </location>
</feature>
<dbReference type="EC" id="4.2.1.75" evidence="3 9"/>
<comment type="similarity">
    <text evidence="2 9">Belongs to the uroporphyrinogen-III synthase family.</text>
</comment>
<evidence type="ECO:0000256" key="5">
    <source>
        <dbReference type="ARBA" id="ARBA00023244"/>
    </source>
</evidence>
<dbReference type="eggNOG" id="COG1587">
    <property type="taxonomic scope" value="Bacteria"/>
</dbReference>
<accession>F0S2Y1</accession>
<dbReference type="PANTHER" id="PTHR38042">
    <property type="entry name" value="UROPORPHYRINOGEN-III SYNTHASE, CHLOROPLASTIC"/>
    <property type="match status" value="1"/>
</dbReference>
<keyword evidence="5 9" id="KW-0627">Porphyrin biosynthesis</keyword>
<gene>
    <name evidence="11" type="ordered locus">Dester_0552</name>
</gene>
<reference evidence="12" key="2">
    <citation type="submission" date="2011-02" db="EMBL/GenBank/DDBJ databases">
        <title>The complete genome of Desulfurobacterium thermolithotrophum DSM 11699.</title>
        <authorList>
            <consortium name="US DOE Joint Genome Institute (JGI-PGF)"/>
            <person name="Lucas S."/>
            <person name="Copeland A."/>
            <person name="Lapidus A."/>
            <person name="Bruce D."/>
            <person name="Goodwin L."/>
            <person name="Pitluck S."/>
            <person name="Kyrpides N."/>
            <person name="Mavromatis K."/>
            <person name="Pagani I."/>
            <person name="Ivanova N."/>
            <person name="Mikhailova N."/>
            <person name="Daligault H."/>
            <person name="Detter J.C."/>
            <person name="Tapia R."/>
            <person name="Han C."/>
            <person name="Land M."/>
            <person name="Hauser L."/>
            <person name="Markowitz V."/>
            <person name="Cheng J.-F."/>
            <person name="Hugenholtz P."/>
            <person name="Woyke T."/>
            <person name="Wu D."/>
            <person name="Spring S."/>
            <person name="Brambilla E."/>
            <person name="Klenk H.-P."/>
            <person name="Eisen J.A."/>
        </authorList>
    </citation>
    <scope>NUCLEOTIDE SEQUENCE [LARGE SCALE GENOMIC DNA]</scope>
    <source>
        <strain evidence="12">DSM 11699 / BSA</strain>
    </source>
</reference>
<evidence type="ECO:0000256" key="9">
    <source>
        <dbReference type="RuleBase" id="RU366031"/>
    </source>
</evidence>
<dbReference type="InterPro" id="IPR003754">
    <property type="entry name" value="4pyrrol_synth_uPrphyn_synth"/>
</dbReference>
<dbReference type="GO" id="GO:0006780">
    <property type="term" value="P:uroporphyrinogen III biosynthetic process"/>
    <property type="evidence" value="ECO:0007669"/>
    <property type="project" value="UniProtKB-UniRule"/>
</dbReference>
<dbReference type="InterPro" id="IPR036108">
    <property type="entry name" value="4pyrrol_syn_uPrphyn_synt_sf"/>
</dbReference>
<organism evidence="11 12">
    <name type="scientific">Desulfurobacterium thermolithotrophum (strain DSM 11699 / BSA)</name>
    <dbReference type="NCBI Taxonomy" id="868864"/>
    <lineage>
        <taxon>Bacteria</taxon>
        <taxon>Pseudomonadati</taxon>
        <taxon>Aquificota</taxon>
        <taxon>Aquificia</taxon>
        <taxon>Desulfurobacteriales</taxon>
        <taxon>Desulfurobacteriaceae</taxon>
        <taxon>Desulfurobacterium</taxon>
    </lineage>
</organism>
<dbReference type="AlphaFoldDB" id="F0S2Y1"/>
<dbReference type="RefSeq" id="WP_013638161.1">
    <property type="nucleotide sequence ID" value="NC_015185.1"/>
</dbReference>